<dbReference type="InterPro" id="IPR001370">
    <property type="entry name" value="BIR_rpt"/>
</dbReference>
<evidence type="ECO:0000256" key="1">
    <source>
        <dbReference type="ARBA" id="ARBA00022703"/>
    </source>
</evidence>
<dbReference type="FunFam" id="1.10.1170.10:FF:000003">
    <property type="entry name" value="E3 ubiquitin-protein ligase XIAP"/>
    <property type="match status" value="1"/>
</dbReference>
<dbReference type="GO" id="GO:0006915">
    <property type="term" value="P:apoptotic process"/>
    <property type="evidence" value="ECO:0007669"/>
    <property type="project" value="UniProtKB-KW"/>
</dbReference>
<protein>
    <recommendedName>
        <fullName evidence="4">Inhibitor of apoptosis 2</fullName>
    </recommendedName>
</protein>
<dbReference type="AlphaFoldDB" id="A0ABD0YKV8"/>
<dbReference type="SMART" id="SM00238">
    <property type="entry name" value="BIR"/>
    <property type="match status" value="3"/>
</dbReference>
<dbReference type="Proteomes" id="UP001558652">
    <property type="component" value="Unassembled WGS sequence"/>
</dbReference>
<proteinExistence type="predicted"/>
<dbReference type="SUPFAM" id="SSF57924">
    <property type="entry name" value="Inhibitor of apoptosis (IAP) repeat"/>
    <property type="match status" value="3"/>
</dbReference>
<dbReference type="Pfam" id="PF00653">
    <property type="entry name" value="BIR"/>
    <property type="match status" value="3"/>
</dbReference>
<dbReference type="PROSITE" id="PS01282">
    <property type="entry name" value="BIR_REPEAT_1"/>
    <property type="match status" value="2"/>
</dbReference>
<sequence>MNYEESRLRSFENWPTNAAVDARRIAKAGFYYMGQGLEVQCFSCGVRIADWNYGDKVMARHRVLDPGCPFVINPTQSGNVPLVNDSRRIVTSQSDVNSSQRSSLSIPTHSRSARLRSFSNWPIPFIVSPEQLSQSGFFYTQLGDKVQCAYCNVLVERWEPGDEPDIEHVRHFPECPYMNRSSTEVTSPNAGINIRDFNTTGGLATLKELGIQSHRVPRHPKFATYESRHQTYCTWPKTLSQKPEDLADAGFFFTGQRDQVRCFHCDGGLKRWEKSDIPWQEHARWFPNCGFLLLVKGQQFVDETLLSHRTILNENGEHLPKPTSVGFTRVRTVTEEELQGLMSTPSAIAALQIGIEASRVKIALRQKMEQTGIPFSSADALIVAALGIQNEENLSQDIDETW</sequence>
<dbReference type="Gene3D" id="1.10.1170.10">
    <property type="entry name" value="Inhibitor Of Apoptosis Protein (2mihbC-IAP-1), Chain A"/>
    <property type="match status" value="3"/>
</dbReference>
<dbReference type="PANTHER" id="PTHR10044:SF139">
    <property type="entry name" value="DEATH-ASSOCIATED INHIBITOR OF APOPTOSIS 2"/>
    <property type="match status" value="1"/>
</dbReference>
<dbReference type="InterPro" id="IPR050784">
    <property type="entry name" value="IAP"/>
</dbReference>
<name>A0ABD0YKV8_9HEMI</name>
<keyword evidence="3" id="KW-1185">Reference proteome</keyword>
<comment type="caution">
    <text evidence="2">The sequence shown here is derived from an EMBL/GenBank/DDBJ whole genome shotgun (WGS) entry which is preliminary data.</text>
</comment>
<keyword evidence="1" id="KW-0053">Apoptosis</keyword>
<dbReference type="Gene3D" id="1.10.8.10">
    <property type="entry name" value="DNA helicase RuvA subunit, C-terminal domain"/>
    <property type="match status" value="1"/>
</dbReference>
<reference evidence="2 3" key="1">
    <citation type="submission" date="2024-07" db="EMBL/GenBank/DDBJ databases">
        <title>Chromosome-level genome assembly of the water stick insect Ranatra chinensis (Heteroptera: Nepidae).</title>
        <authorList>
            <person name="Liu X."/>
        </authorList>
    </citation>
    <scope>NUCLEOTIDE SEQUENCE [LARGE SCALE GENOMIC DNA]</scope>
    <source>
        <strain evidence="2">Cailab_2021Rc</strain>
        <tissue evidence="2">Muscle</tissue>
    </source>
</reference>
<organism evidence="2 3">
    <name type="scientific">Ranatra chinensis</name>
    <dbReference type="NCBI Taxonomy" id="642074"/>
    <lineage>
        <taxon>Eukaryota</taxon>
        <taxon>Metazoa</taxon>
        <taxon>Ecdysozoa</taxon>
        <taxon>Arthropoda</taxon>
        <taxon>Hexapoda</taxon>
        <taxon>Insecta</taxon>
        <taxon>Pterygota</taxon>
        <taxon>Neoptera</taxon>
        <taxon>Paraneoptera</taxon>
        <taxon>Hemiptera</taxon>
        <taxon>Heteroptera</taxon>
        <taxon>Panheteroptera</taxon>
        <taxon>Nepomorpha</taxon>
        <taxon>Nepidae</taxon>
        <taxon>Ranatrinae</taxon>
        <taxon>Ranatra</taxon>
    </lineage>
</organism>
<evidence type="ECO:0000313" key="2">
    <source>
        <dbReference type="EMBL" id="KAL1131911.1"/>
    </source>
</evidence>
<dbReference type="PANTHER" id="PTHR10044">
    <property type="entry name" value="INHIBITOR OF APOPTOSIS"/>
    <property type="match status" value="1"/>
</dbReference>
<evidence type="ECO:0000313" key="3">
    <source>
        <dbReference type="Proteomes" id="UP001558652"/>
    </source>
</evidence>
<dbReference type="EMBL" id="JBFDAA010000006">
    <property type="protein sequence ID" value="KAL1131911.1"/>
    <property type="molecule type" value="Genomic_DNA"/>
</dbReference>
<accession>A0ABD0YKV8</accession>
<dbReference type="CDD" id="cd00022">
    <property type="entry name" value="BIR"/>
    <property type="match status" value="3"/>
</dbReference>
<evidence type="ECO:0008006" key="4">
    <source>
        <dbReference type="Google" id="ProtNLM"/>
    </source>
</evidence>
<gene>
    <name evidence="2" type="ORF">AAG570_011522</name>
</gene>
<dbReference type="PROSITE" id="PS50143">
    <property type="entry name" value="BIR_REPEAT_2"/>
    <property type="match status" value="3"/>
</dbReference>